<sequence length="207" mass="22586">RRNGFAAVQSLFLGDFAEAADCRARHQRWRPGRGGYRDGSGCWRPLRLWSFDVACRDSLADVRRAGWLLQAASNEAANQVLDRLNSAATIDWSAHCSSNRCGELRIVAGDRVTFEEAWERPVGPPAAGIGSVPAGLWPGPSWRYLREAGGANHVDRLLRYGTALFTVASSFAEAGVQRRQGDGRCLLRRWLSSLDVTTGDLAADGDG</sequence>
<evidence type="ECO:0000313" key="1">
    <source>
        <dbReference type="Proteomes" id="UP000095280"/>
    </source>
</evidence>
<organism evidence="1 2">
    <name type="scientific">Macrostomum lignano</name>
    <dbReference type="NCBI Taxonomy" id="282301"/>
    <lineage>
        <taxon>Eukaryota</taxon>
        <taxon>Metazoa</taxon>
        <taxon>Spiralia</taxon>
        <taxon>Lophotrochozoa</taxon>
        <taxon>Platyhelminthes</taxon>
        <taxon>Rhabditophora</taxon>
        <taxon>Macrostomorpha</taxon>
        <taxon>Macrostomida</taxon>
        <taxon>Macrostomidae</taxon>
        <taxon>Macrostomum</taxon>
    </lineage>
</organism>
<keyword evidence="1" id="KW-1185">Reference proteome</keyword>
<proteinExistence type="predicted"/>
<name>A0A1I8FJH9_9PLAT</name>
<protein>
    <submittedName>
        <fullName evidence="2">DUF608 domain-containing protein</fullName>
    </submittedName>
</protein>
<evidence type="ECO:0000313" key="2">
    <source>
        <dbReference type="WBParaSite" id="maker-unitig_37449-snap-gene-0.1-mRNA-1"/>
    </source>
</evidence>
<accession>A0A1I8FJH9</accession>
<reference evidence="2" key="1">
    <citation type="submission" date="2016-11" db="UniProtKB">
        <authorList>
            <consortium name="WormBaseParasite"/>
        </authorList>
    </citation>
    <scope>IDENTIFICATION</scope>
</reference>
<dbReference type="AlphaFoldDB" id="A0A1I8FJH9"/>
<dbReference type="Proteomes" id="UP000095280">
    <property type="component" value="Unplaced"/>
</dbReference>
<dbReference type="WBParaSite" id="maker-unitig_37449-snap-gene-0.1-mRNA-1">
    <property type="protein sequence ID" value="maker-unitig_37449-snap-gene-0.1-mRNA-1"/>
    <property type="gene ID" value="maker-unitig_37449-snap-gene-0.1"/>
</dbReference>